<accession>A0ACD5VMK0</accession>
<reference evidence="1" key="2">
    <citation type="submission" date="2025-09" db="UniProtKB">
        <authorList>
            <consortium name="EnsemblPlants"/>
        </authorList>
    </citation>
    <scope>IDENTIFICATION</scope>
</reference>
<sequence length="267" mass="28988">MNRSIPVHDIMIPLLVLLFVASFLWLAPPAGAACSPKRCGNLTVAYPFWLEEAGQPPCGSPSFQLRCNATTAQALLVHSLFGMYQVVEIFAENSSFVAVDNNLPLDDGCLPRWFNISAGFGLTPFVISKKNRELLVLYNCTERQRSTPQGFLRTLCADESFYHMGGEYSTLHDYPGDLPPDCRLSVVPVLGFPGDDESSGLVGSMKGGFLLEWTLASDNCPRCVASGGQCNYTNDGAGFFCNCSGVARPGECGEIKVPLVQSSHLCW</sequence>
<dbReference type="Proteomes" id="UP001732700">
    <property type="component" value="Chromosome 3C"/>
</dbReference>
<keyword evidence="2" id="KW-1185">Reference proteome</keyword>
<evidence type="ECO:0000313" key="1">
    <source>
        <dbReference type="EnsemblPlants" id="AVESA.00010b.r2.3CG0453980.1.CDS"/>
    </source>
</evidence>
<organism evidence="1 2">
    <name type="scientific">Avena sativa</name>
    <name type="common">Oat</name>
    <dbReference type="NCBI Taxonomy" id="4498"/>
    <lineage>
        <taxon>Eukaryota</taxon>
        <taxon>Viridiplantae</taxon>
        <taxon>Streptophyta</taxon>
        <taxon>Embryophyta</taxon>
        <taxon>Tracheophyta</taxon>
        <taxon>Spermatophyta</taxon>
        <taxon>Magnoliopsida</taxon>
        <taxon>Liliopsida</taxon>
        <taxon>Poales</taxon>
        <taxon>Poaceae</taxon>
        <taxon>BOP clade</taxon>
        <taxon>Pooideae</taxon>
        <taxon>Poodae</taxon>
        <taxon>Poeae</taxon>
        <taxon>Poeae Chloroplast Group 1 (Aveneae type)</taxon>
        <taxon>Aveninae</taxon>
        <taxon>Avena</taxon>
    </lineage>
</organism>
<reference evidence="1" key="1">
    <citation type="submission" date="2021-05" db="EMBL/GenBank/DDBJ databases">
        <authorList>
            <person name="Scholz U."/>
            <person name="Mascher M."/>
            <person name="Fiebig A."/>
        </authorList>
    </citation>
    <scope>NUCLEOTIDE SEQUENCE [LARGE SCALE GENOMIC DNA]</scope>
</reference>
<proteinExistence type="predicted"/>
<evidence type="ECO:0000313" key="2">
    <source>
        <dbReference type="Proteomes" id="UP001732700"/>
    </source>
</evidence>
<name>A0ACD5VMK0_AVESA</name>
<protein>
    <submittedName>
        <fullName evidence="1">Uncharacterized protein</fullName>
    </submittedName>
</protein>
<dbReference type="EnsemblPlants" id="AVESA.00010b.r2.3CG0453980.1">
    <property type="protein sequence ID" value="AVESA.00010b.r2.3CG0453980.1.CDS"/>
    <property type="gene ID" value="AVESA.00010b.r2.3CG0453980"/>
</dbReference>